<keyword evidence="2" id="KW-1185">Reference proteome</keyword>
<sequence length="74" mass="7309">MLAPLLQGRGLVGDPAQGVGEGEQVGAVDVRADAARGLGAFQQAAGVGAGCAVGGPEVLTYEEIARPEPGPARR</sequence>
<organism evidence="1 2">
    <name type="scientific">Planobispora takensis</name>
    <dbReference type="NCBI Taxonomy" id="1367882"/>
    <lineage>
        <taxon>Bacteria</taxon>
        <taxon>Bacillati</taxon>
        <taxon>Actinomycetota</taxon>
        <taxon>Actinomycetes</taxon>
        <taxon>Streptosporangiales</taxon>
        <taxon>Streptosporangiaceae</taxon>
        <taxon>Planobispora</taxon>
    </lineage>
</organism>
<dbReference type="AlphaFoldDB" id="A0A8J3WTW1"/>
<comment type="caution">
    <text evidence="1">The sequence shown here is derived from an EMBL/GenBank/DDBJ whole genome shotgun (WGS) entry which is preliminary data.</text>
</comment>
<gene>
    <name evidence="1" type="ORF">Pta02_36230</name>
</gene>
<accession>A0A8J3WTW1</accession>
<dbReference type="Proteomes" id="UP000634476">
    <property type="component" value="Unassembled WGS sequence"/>
</dbReference>
<evidence type="ECO:0000313" key="2">
    <source>
        <dbReference type="Proteomes" id="UP000634476"/>
    </source>
</evidence>
<dbReference type="EMBL" id="BOOK01000026">
    <property type="protein sequence ID" value="GII01615.1"/>
    <property type="molecule type" value="Genomic_DNA"/>
</dbReference>
<proteinExistence type="predicted"/>
<protein>
    <submittedName>
        <fullName evidence="1">Uncharacterized protein</fullName>
    </submittedName>
</protein>
<evidence type="ECO:0000313" key="1">
    <source>
        <dbReference type="EMBL" id="GII01615.1"/>
    </source>
</evidence>
<reference evidence="1" key="1">
    <citation type="submission" date="2021-01" db="EMBL/GenBank/DDBJ databases">
        <title>Whole genome shotgun sequence of Planobispora takensis NBRC 109077.</title>
        <authorList>
            <person name="Komaki H."/>
            <person name="Tamura T."/>
        </authorList>
    </citation>
    <scope>NUCLEOTIDE SEQUENCE</scope>
    <source>
        <strain evidence="1">NBRC 109077</strain>
    </source>
</reference>
<name>A0A8J3WTW1_9ACTN</name>